<dbReference type="Gramene" id="TVU45744">
    <property type="protein sequence ID" value="TVU45744"/>
    <property type="gene ID" value="EJB05_05242"/>
</dbReference>
<dbReference type="InterPro" id="IPR032675">
    <property type="entry name" value="LRR_dom_sf"/>
</dbReference>
<evidence type="ECO:0000259" key="4">
    <source>
        <dbReference type="Pfam" id="PF23598"/>
    </source>
</evidence>
<dbReference type="AlphaFoldDB" id="A0A5J9WEQ0"/>
<keyword evidence="6" id="KW-1185">Reference proteome</keyword>
<gene>
    <name evidence="5" type="ORF">EJB05_05242</name>
</gene>
<proteinExistence type="predicted"/>
<evidence type="ECO:0000256" key="1">
    <source>
        <dbReference type="ARBA" id="ARBA00022737"/>
    </source>
</evidence>
<dbReference type="InterPro" id="IPR044974">
    <property type="entry name" value="Disease_R_plants"/>
</dbReference>
<sequence>MYNHNGIFQRKPKLYLIVIDDVWSISAWELVKSVLPENSHHSRVITTTRITNVAKSCCSDSEELIYEIKPLNDSDSRGLFMRSIFRSEDDCPLQLEEASNAILKKCGGLPLALITIASLLSTKTKIKEQWERVKNGMGSAREEISIKMKNILLFSYYDLPYYLKTCFMMGGQRHVEFSDVLLDILVSLAAEENFVTVFDGQERDAKNVLGKIRRLSLHHNYRGSEVQQVSSKSMVHVRSVHAFGSSKDVSDNLDFPSVRVLDLEGSSCMQVNGIHKCLQLRYINLSMTGITEVPKEIGDLQHLKTLDMRGSSMKGKLQPSIGSLTRLKHLFASHGSILPDEIMNLRALQVLWAPTVHSVKLVEWLGRQKELRELYMGCIKPDKGKTFGFFGCFDTLVALTRDL</sequence>
<dbReference type="InterPro" id="IPR002182">
    <property type="entry name" value="NB-ARC"/>
</dbReference>
<evidence type="ECO:0000259" key="3">
    <source>
        <dbReference type="Pfam" id="PF00931"/>
    </source>
</evidence>
<dbReference type="PANTHER" id="PTHR23155">
    <property type="entry name" value="DISEASE RESISTANCE PROTEIN RP"/>
    <property type="match status" value="1"/>
</dbReference>
<dbReference type="PANTHER" id="PTHR23155:SF1137">
    <property type="entry name" value="OS08G0387700 PROTEIN"/>
    <property type="match status" value="1"/>
</dbReference>
<evidence type="ECO:0000313" key="5">
    <source>
        <dbReference type="EMBL" id="TVU45744.1"/>
    </source>
</evidence>
<dbReference type="Pfam" id="PF00931">
    <property type="entry name" value="NB-ARC"/>
    <property type="match status" value="1"/>
</dbReference>
<dbReference type="EMBL" id="RWGY01000004">
    <property type="protein sequence ID" value="TVU45744.1"/>
    <property type="molecule type" value="Genomic_DNA"/>
</dbReference>
<evidence type="ECO:0000256" key="2">
    <source>
        <dbReference type="ARBA" id="ARBA00022821"/>
    </source>
</evidence>
<dbReference type="SUPFAM" id="SSF52058">
    <property type="entry name" value="L domain-like"/>
    <property type="match status" value="1"/>
</dbReference>
<dbReference type="Proteomes" id="UP000324897">
    <property type="component" value="Chromosome 5"/>
</dbReference>
<dbReference type="Gene3D" id="1.10.8.430">
    <property type="entry name" value="Helical domain of apoptotic protease-activating factors"/>
    <property type="match status" value="1"/>
</dbReference>
<name>A0A5J9WEQ0_9POAL</name>
<dbReference type="Gene3D" id="3.80.10.10">
    <property type="entry name" value="Ribonuclease Inhibitor"/>
    <property type="match status" value="1"/>
</dbReference>
<dbReference type="OrthoDB" id="1357022at2759"/>
<feature type="domain" description="NB-ARC" evidence="3">
    <location>
        <begin position="13"/>
        <end position="88"/>
    </location>
</feature>
<comment type="caution">
    <text evidence="5">The sequence shown here is derived from an EMBL/GenBank/DDBJ whole genome shotgun (WGS) entry which is preliminary data.</text>
</comment>
<keyword evidence="2" id="KW-0611">Plant defense</keyword>
<dbReference type="SUPFAM" id="SSF52540">
    <property type="entry name" value="P-loop containing nucleoside triphosphate hydrolases"/>
    <property type="match status" value="1"/>
</dbReference>
<protein>
    <submittedName>
        <fullName evidence="5">Uncharacterized protein</fullName>
    </submittedName>
</protein>
<dbReference type="GO" id="GO:0098542">
    <property type="term" value="P:defense response to other organism"/>
    <property type="evidence" value="ECO:0007669"/>
    <property type="project" value="TreeGrafter"/>
</dbReference>
<dbReference type="Pfam" id="PF23598">
    <property type="entry name" value="LRR_14"/>
    <property type="match status" value="1"/>
</dbReference>
<dbReference type="InterPro" id="IPR027417">
    <property type="entry name" value="P-loop_NTPase"/>
</dbReference>
<dbReference type="InterPro" id="IPR042197">
    <property type="entry name" value="Apaf_helical"/>
</dbReference>
<evidence type="ECO:0000313" key="6">
    <source>
        <dbReference type="Proteomes" id="UP000324897"/>
    </source>
</evidence>
<dbReference type="Gene3D" id="3.40.50.300">
    <property type="entry name" value="P-loop containing nucleotide triphosphate hydrolases"/>
    <property type="match status" value="1"/>
</dbReference>
<reference evidence="5 6" key="1">
    <citation type="journal article" date="2019" name="Sci. Rep.">
        <title>A high-quality genome of Eragrostis curvula grass provides insights into Poaceae evolution and supports new strategies to enhance forage quality.</title>
        <authorList>
            <person name="Carballo J."/>
            <person name="Santos B.A.C.M."/>
            <person name="Zappacosta D."/>
            <person name="Garbus I."/>
            <person name="Selva J.P."/>
            <person name="Gallo C.A."/>
            <person name="Diaz A."/>
            <person name="Albertini E."/>
            <person name="Caccamo M."/>
            <person name="Echenique V."/>
        </authorList>
    </citation>
    <scope>NUCLEOTIDE SEQUENCE [LARGE SCALE GENOMIC DNA]</scope>
    <source>
        <strain evidence="6">cv. Victoria</strain>
        <tissue evidence="5">Leaf</tissue>
    </source>
</reference>
<dbReference type="GO" id="GO:0043531">
    <property type="term" value="F:ADP binding"/>
    <property type="evidence" value="ECO:0007669"/>
    <property type="project" value="InterPro"/>
</dbReference>
<feature type="non-terminal residue" evidence="5">
    <location>
        <position position="1"/>
    </location>
</feature>
<dbReference type="InterPro" id="IPR055414">
    <property type="entry name" value="LRR_R13L4/SHOC2-like"/>
</dbReference>
<dbReference type="PRINTS" id="PR00364">
    <property type="entry name" value="DISEASERSIST"/>
</dbReference>
<organism evidence="5 6">
    <name type="scientific">Eragrostis curvula</name>
    <name type="common">weeping love grass</name>
    <dbReference type="NCBI Taxonomy" id="38414"/>
    <lineage>
        <taxon>Eukaryota</taxon>
        <taxon>Viridiplantae</taxon>
        <taxon>Streptophyta</taxon>
        <taxon>Embryophyta</taxon>
        <taxon>Tracheophyta</taxon>
        <taxon>Spermatophyta</taxon>
        <taxon>Magnoliopsida</taxon>
        <taxon>Liliopsida</taxon>
        <taxon>Poales</taxon>
        <taxon>Poaceae</taxon>
        <taxon>PACMAD clade</taxon>
        <taxon>Chloridoideae</taxon>
        <taxon>Eragrostideae</taxon>
        <taxon>Eragrostidinae</taxon>
        <taxon>Eragrostis</taxon>
    </lineage>
</organism>
<keyword evidence="1" id="KW-0677">Repeat</keyword>
<feature type="domain" description="Disease resistance R13L4/SHOC-2-like LRR" evidence="4">
    <location>
        <begin position="236"/>
        <end position="386"/>
    </location>
</feature>
<accession>A0A5J9WEQ0</accession>